<proteinExistence type="predicted"/>
<keyword evidence="5" id="KW-1185">Reference proteome</keyword>
<accession>A0A928W0C7</accession>
<feature type="non-terminal residue" evidence="4">
    <location>
        <position position="304"/>
    </location>
</feature>
<comment type="caution">
    <text evidence="4">The sequence shown here is derived from an EMBL/GenBank/DDBJ whole genome shotgun (WGS) entry which is preliminary data.</text>
</comment>
<dbReference type="InterPro" id="IPR057324">
    <property type="entry name" value="WH_RNase_II"/>
</dbReference>
<dbReference type="InterPro" id="IPR012340">
    <property type="entry name" value="NA-bd_OB-fold"/>
</dbReference>
<evidence type="ECO:0000259" key="3">
    <source>
        <dbReference type="Pfam" id="PF25255"/>
    </source>
</evidence>
<dbReference type="InterPro" id="IPR056404">
    <property type="entry name" value="HTH_RNase_II"/>
</dbReference>
<organism evidence="4 5">
    <name type="scientific">Zarconia navalis LEGE 11467</name>
    <dbReference type="NCBI Taxonomy" id="1828826"/>
    <lineage>
        <taxon>Bacteria</taxon>
        <taxon>Bacillati</taxon>
        <taxon>Cyanobacteriota</taxon>
        <taxon>Cyanophyceae</taxon>
        <taxon>Oscillatoriophycideae</taxon>
        <taxon>Oscillatoriales</taxon>
        <taxon>Oscillatoriales incertae sedis</taxon>
        <taxon>Zarconia</taxon>
        <taxon>Zarconia navalis</taxon>
    </lineage>
</organism>
<dbReference type="Pfam" id="PF23163">
    <property type="entry name" value="CSD_RNase_II"/>
    <property type="match status" value="1"/>
</dbReference>
<evidence type="ECO:0000313" key="4">
    <source>
        <dbReference type="EMBL" id="MBE9040970.1"/>
    </source>
</evidence>
<dbReference type="InterPro" id="IPR036388">
    <property type="entry name" value="WH-like_DNA-bd_sf"/>
</dbReference>
<evidence type="ECO:0000313" key="5">
    <source>
        <dbReference type="Proteomes" id="UP000621799"/>
    </source>
</evidence>
<name>A0A928W0C7_9CYAN</name>
<evidence type="ECO:0000259" key="1">
    <source>
        <dbReference type="Pfam" id="PF23161"/>
    </source>
</evidence>
<sequence length="304" mass="34746">MERRAANSKNLEFNGCVQEIDHRVEKGQLIEFRVQGERRLAVLDRPEGKKNWVAIDEVGQSRTLTPKQISYIVEGQTYKSSEIASFRQDVKTYLDPSSLEVAWEILIDDSAAVDPQEMAELLFSDRSPPPCYAAHCMLCEDKIYFKNKGDRYEPRSSSQVAELKHQIEVEHLRKREWQDFLEKVRQALTAGSGKWNERDRLRLEVVERFAALGEDAPHRAGATELLQTLERPATPPAAFDLLVDLGLWNPYENLFLRRAGLPTYFSSQVLDVAQCCLKSPPPDPETNRLDLTHLKIYTIDDAST</sequence>
<dbReference type="SUPFAM" id="SSF50249">
    <property type="entry name" value="Nucleic acid-binding proteins"/>
    <property type="match status" value="1"/>
</dbReference>
<dbReference type="EMBL" id="JADEXN010000136">
    <property type="protein sequence ID" value="MBE9040970.1"/>
    <property type="molecule type" value="Genomic_DNA"/>
</dbReference>
<feature type="domain" description="Ribonuclease II-like double HTH" evidence="1">
    <location>
        <begin position="160"/>
        <end position="254"/>
    </location>
</feature>
<dbReference type="Pfam" id="PF23161">
    <property type="entry name" value="HTH_RNase_II"/>
    <property type="match status" value="1"/>
</dbReference>
<dbReference type="Gene3D" id="1.10.10.10">
    <property type="entry name" value="Winged helix-like DNA-binding domain superfamily/Winged helix DNA-binding domain"/>
    <property type="match status" value="1"/>
</dbReference>
<reference evidence="4" key="1">
    <citation type="submission" date="2020-10" db="EMBL/GenBank/DDBJ databases">
        <authorList>
            <person name="Castelo-Branco R."/>
            <person name="Eusebio N."/>
            <person name="Adriana R."/>
            <person name="Vieira A."/>
            <person name="Brugerolle De Fraissinette N."/>
            <person name="Rezende De Castro R."/>
            <person name="Schneider M.P."/>
            <person name="Vasconcelos V."/>
            <person name="Leao P.N."/>
        </authorList>
    </citation>
    <scope>NUCLEOTIDE SEQUENCE</scope>
    <source>
        <strain evidence="4">LEGE 11467</strain>
    </source>
</reference>
<evidence type="ECO:0000259" key="2">
    <source>
        <dbReference type="Pfam" id="PF23163"/>
    </source>
</evidence>
<gene>
    <name evidence="4" type="ORF">IQ235_09275</name>
</gene>
<protein>
    <submittedName>
        <fullName evidence="4">RNB domain-containing ribonuclease</fullName>
    </submittedName>
</protein>
<dbReference type="AlphaFoldDB" id="A0A928W0C7"/>
<dbReference type="InterPro" id="IPR056403">
    <property type="entry name" value="RNase_II_barrel"/>
</dbReference>
<dbReference type="Proteomes" id="UP000621799">
    <property type="component" value="Unassembled WGS sequence"/>
</dbReference>
<feature type="domain" description="Ribonuclease II winged helix" evidence="3">
    <location>
        <begin position="86"/>
        <end position="159"/>
    </location>
</feature>
<feature type="domain" description="Ribonuclease II-like barrel" evidence="2">
    <location>
        <begin position="25"/>
        <end position="83"/>
    </location>
</feature>
<dbReference type="Pfam" id="PF25255">
    <property type="entry name" value="WHD_RNase_II"/>
    <property type="match status" value="1"/>
</dbReference>